<feature type="transmembrane region" description="Helical" evidence="1">
    <location>
        <begin position="30"/>
        <end position="48"/>
    </location>
</feature>
<organism evidence="2 3">
    <name type="scientific">Enterococcus rivorum</name>
    <dbReference type="NCBI Taxonomy" id="762845"/>
    <lineage>
        <taxon>Bacteria</taxon>
        <taxon>Bacillati</taxon>
        <taxon>Bacillota</taxon>
        <taxon>Bacilli</taxon>
        <taxon>Lactobacillales</taxon>
        <taxon>Enterococcaceae</taxon>
        <taxon>Enterococcus</taxon>
    </lineage>
</organism>
<keyword evidence="3" id="KW-1185">Reference proteome</keyword>
<protein>
    <submittedName>
        <fullName evidence="2">Uncharacterized protein</fullName>
    </submittedName>
</protein>
<evidence type="ECO:0000313" key="3">
    <source>
        <dbReference type="Proteomes" id="UP000095256"/>
    </source>
</evidence>
<reference evidence="2 3" key="1">
    <citation type="submission" date="2016-09" db="EMBL/GenBank/DDBJ databases">
        <authorList>
            <person name="Capua I."/>
            <person name="De Benedictis P."/>
            <person name="Joannis T."/>
            <person name="Lombin L.H."/>
            <person name="Cattoli G."/>
        </authorList>
    </citation>
    <scope>NUCLEOTIDE SEQUENCE [LARGE SCALE GENOMIC DNA]</scope>
    <source>
        <strain evidence="2 3">LMG 25899</strain>
    </source>
</reference>
<keyword evidence="1" id="KW-1133">Transmembrane helix</keyword>
<dbReference type="EMBL" id="MIEK01000002">
    <property type="protein sequence ID" value="OEH83806.1"/>
    <property type="molecule type" value="Genomic_DNA"/>
</dbReference>
<dbReference type="RefSeq" id="WP_069697156.1">
    <property type="nucleotide sequence ID" value="NZ_JAGGMA010000009.1"/>
</dbReference>
<proteinExistence type="predicted"/>
<evidence type="ECO:0000313" key="2">
    <source>
        <dbReference type="EMBL" id="OEH83806.1"/>
    </source>
</evidence>
<name>A0A1E5L116_9ENTE</name>
<feature type="transmembrane region" description="Helical" evidence="1">
    <location>
        <begin position="5"/>
        <end position="24"/>
    </location>
</feature>
<gene>
    <name evidence="2" type="ORF">BCR26_07340</name>
</gene>
<evidence type="ECO:0000256" key="1">
    <source>
        <dbReference type="SAM" id="Phobius"/>
    </source>
</evidence>
<dbReference type="AlphaFoldDB" id="A0A1E5L116"/>
<dbReference type="Proteomes" id="UP000095256">
    <property type="component" value="Unassembled WGS sequence"/>
</dbReference>
<sequence length="66" mass="7532">MDKKVLLGLFVNTVFFICLIVLLILNNQYFLPVVALVAAILWNSRYILKCIVPVKRPVQGQDKSEI</sequence>
<comment type="caution">
    <text evidence="2">The sequence shown here is derived from an EMBL/GenBank/DDBJ whole genome shotgun (WGS) entry which is preliminary data.</text>
</comment>
<keyword evidence="1" id="KW-0472">Membrane</keyword>
<keyword evidence="1" id="KW-0812">Transmembrane</keyword>
<accession>A0A1E5L116</accession>